<sequence length="250" mass="27876">MIDYLDKAARLIRESGYTVAFTGAGISVESGIPPFRGRSGLWSRYDPKVLDLDYFYSNPHDSWVKIKEIFYDFFGKAQPNPGHIALAGLEQKGWLKSLITQNIDNLHQEAGSQTVWEFHGNSQWVVCPRCGARHFATEIDMSELPPRCHEDGSVLKPDFIFFGEGIPREAYDQSFAAARKAEVMLVIGTTGEVMPASMVPYEAARSGATIIEINPETTPFTNQITHIFLEGKAGEVLPELLARVRQLPVD</sequence>
<dbReference type="CDD" id="cd01407">
    <property type="entry name" value="SIR2-fam"/>
    <property type="match status" value="1"/>
</dbReference>
<dbReference type="GO" id="GO:0017136">
    <property type="term" value="F:histone deacetylase activity, NAD-dependent"/>
    <property type="evidence" value="ECO:0007669"/>
    <property type="project" value="TreeGrafter"/>
</dbReference>
<evidence type="ECO:0000313" key="6">
    <source>
        <dbReference type="EMBL" id="GET22416.1"/>
    </source>
</evidence>
<evidence type="ECO:0000256" key="2">
    <source>
        <dbReference type="ARBA" id="ARBA00022679"/>
    </source>
</evidence>
<dbReference type="SUPFAM" id="SSF52467">
    <property type="entry name" value="DHS-like NAD/FAD-binding domain"/>
    <property type="match status" value="1"/>
</dbReference>
<comment type="caution">
    <text evidence="7">The sequence shown here is derived from an EMBL/GenBank/DDBJ whole genome shotgun (WGS) entry which is preliminary data.</text>
</comment>
<keyword evidence="3" id="KW-0520">NAD</keyword>
<evidence type="ECO:0000256" key="3">
    <source>
        <dbReference type="ARBA" id="ARBA00023027"/>
    </source>
</evidence>
<accession>A0A2P8C753</accession>
<dbReference type="Proteomes" id="UP000240621">
    <property type="component" value="Unassembled WGS sequence"/>
</dbReference>
<dbReference type="Gene3D" id="3.40.50.1220">
    <property type="entry name" value="TPP-binding domain"/>
    <property type="match status" value="1"/>
</dbReference>
<protein>
    <recommendedName>
        <fullName evidence="1">protein acetyllysine N-acetyltransferase</fullName>
        <ecNumber evidence="1">2.3.1.286</ecNumber>
    </recommendedName>
</protein>
<evidence type="ECO:0000313" key="7">
    <source>
        <dbReference type="EMBL" id="PSK80784.1"/>
    </source>
</evidence>
<gene>
    <name evidence="7" type="ORF">CLV93_11378</name>
    <name evidence="6" type="ORF">JCM18694_26620</name>
</gene>
<dbReference type="AlphaFoldDB" id="A0A2P8C753"/>
<dbReference type="InterPro" id="IPR026590">
    <property type="entry name" value="Ssirtuin_cat_dom"/>
</dbReference>
<dbReference type="InterPro" id="IPR026591">
    <property type="entry name" value="Sirtuin_cat_small_dom_sf"/>
</dbReference>
<dbReference type="Pfam" id="PF02146">
    <property type="entry name" value="SIR2"/>
    <property type="match status" value="1"/>
</dbReference>
<evidence type="ECO:0000256" key="1">
    <source>
        <dbReference type="ARBA" id="ARBA00012928"/>
    </source>
</evidence>
<proteinExistence type="predicted"/>
<dbReference type="EC" id="2.3.1.286" evidence="1"/>
<dbReference type="PANTHER" id="PTHR11085:SF10">
    <property type="entry name" value="NAD-DEPENDENT PROTEIN DEACYLASE SIRTUIN-5, MITOCHONDRIAL-RELATED"/>
    <property type="match status" value="1"/>
</dbReference>
<dbReference type="InterPro" id="IPR029035">
    <property type="entry name" value="DHS-like_NAD/FAD-binding_dom"/>
</dbReference>
<keyword evidence="9" id="KW-1185">Reference proteome</keyword>
<dbReference type="OrthoDB" id="9800582at2"/>
<feature type="domain" description="Deacetylase sirtuin-type" evidence="5">
    <location>
        <begin position="1"/>
        <end position="250"/>
    </location>
</feature>
<dbReference type="InterPro" id="IPR003000">
    <property type="entry name" value="Sirtuin"/>
</dbReference>
<dbReference type="InterPro" id="IPR050134">
    <property type="entry name" value="NAD-dep_sirtuin_deacylases"/>
</dbReference>
<dbReference type="NCBIfam" id="NF001753">
    <property type="entry name" value="PRK00481.1-3"/>
    <property type="match status" value="1"/>
</dbReference>
<reference evidence="6 9" key="2">
    <citation type="submission" date="2019-10" db="EMBL/GenBank/DDBJ databases">
        <title>Prolixibacter strains distinguished by the presence of nitrate reductase genes were adept at nitrate-dependent anaerobic corrosion of metallic iron and carbon steel.</title>
        <authorList>
            <person name="Iino T."/>
            <person name="Shono N."/>
            <person name="Ito K."/>
            <person name="Nakamura R."/>
            <person name="Sueoka K."/>
            <person name="Harayama S."/>
            <person name="Ohkuma M."/>
        </authorList>
    </citation>
    <scope>NUCLEOTIDE SEQUENCE [LARGE SCALE GENOMIC DNA]</scope>
    <source>
        <strain evidence="6 9">MIC1-1</strain>
    </source>
</reference>
<dbReference type="PROSITE" id="PS50305">
    <property type="entry name" value="SIRTUIN"/>
    <property type="match status" value="1"/>
</dbReference>
<dbReference type="EMBL" id="BLAU01000001">
    <property type="protein sequence ID" value="GET22416.1"/>
    <property type="molecule type" value="Genomic_DNA"/>
</dbReference>
<comment type="caution">
    <text evidence="4">Lacks conserved residue(s) required for the propagation of feature annotation.</text>
</comment>
<evidence type="ECO:0000256" key="4">
    <source>
        <dbReference type="PROSITE-ProRule" id="PRU00236"/>
    </source>
</evidence>
<dbReference type="Proteomes" id="UP000396862">
    <property type="component" value="Unassembled WGS sequence"/>
</dbReference>
<dbReference type="EMBL" id="PYGC01000013">
    <property type="protein sequence ID" value="PSK80784.1"/>
    <property type="molecule type" value="Genomic_DNA"/>
</dbReference>
<dbReference type="RefSeq" id="WP_106543645.1">
    <property type="nucleotide sequence ID" value="NZ_BLAU01000001.1"/>
</dbReference>
<dbReference type="PANTHER" id="PTHR11085">
    <property type="entry name" value="NAD-DEPENDENT PROTEIN DEACYLASE SIRTUIN-5, MITOCHONDRIAL-RELATED"/>
    <property type="match status" value="1"/>
</dbReference>
<evidence type="ECO:0000313" key="9">
    <source>
        <dbReference type="Proteomes" id="UP000396862"/>
    </source>
</evidence>
<dbReference type="GO" id="GO:0070403">
    <property type="term" value="F:NAD+ binding"/>
    <property type="evidence" value="ECO:0007669"/>
    <property type="project" value="InterPro"/>
</dbReference>
<name>A0A2P8C753_9BACT</name>
<evidence type="ECO:0000313" key="8">
    <source>
        <dbReference type="Proteomes" id="UP000240621"/>
    </source>
</evidence>
<reference evidence="7 8" key="1">
    <citation type="submission" date="2018-03" db="EMBL/GenBank/DDBJ databases">
        <title>Genomic Encyclopedia of Archaeal and Bacterial Type Strains, Phase II (KMG-II): from individual species to whole genera.</title>
        <authorList>
            <person name="Goeker M."/>
        </authorList>
    </citation>
    <scope>NUCLEOTIDE SEQUENCE [LARGE SCALE GENOMIC DNA]</scope>
    <source>
        <strain evidence="7 8">DSM 27267</strain>
    </source>
</reference>
<evidence type="ECO:0000259" key="5">
    <source>
        <dbReference type="PROSITE" id="PS50305"/>
    </source>
</evidence>
<keyword evidence="2" id="KW-0808">Transferase</keyword>
<dbReference type="Gene3D" id="3.30.1600.10">
    <property type="entry name" value="SIR2/SIRT2 'Small Domain"/>
    <property type="match status" value="1"/>
</dbReference>
<organism evidence="7 8">
    <name type="scientific">Prolixibacter denitrificans</name>
    <dbReference type="NCBI Taxonomy" id="1541063"/>
    <lineage>
        <taxon>Bacteria</taxon>
        <taxon>Pseudomonadati</taxon>
        <taxon>Bacteroidota</taxon>
        <taxon>Bacteroidia</taxon>
        <taxon>Marinilabiliales</taxon>
        <taxon>Prolixibacteraceae</taxon>
        <taxon>Prolixibacter</taxon>
    </lineage>
</organism>